<name>A0A813JB79_POLGL</name>
<comment type="caution">
    <text evidence="2">The sequence shown here is derived from an EMBL/GenBank/DDBJ whole genome shotgun (WGS) entry which is preliminary data.</text>
</comment>
<protein>
    <submittedName>
        <fullName evidence="2">Uncharacterized protein</fullName>
    </submittedName>
</protein>
<organism evidence="2 3">
    <name type="scientific">Polarella glacialis</name>
    <name type="common">Dinoflagellate</name>
    <dbReference type="NCBI Taxonomy" id="89957"/>
    <lineage>
        <taxon>Eukaryota</taxon>
        <taxon>Sar</taxon>
        <taxon>Alveolata</taxon>
        <taxon>Dinophyceae</taxon>
        <taxon>Suessiales</taxon>
        <taxon>Suessiaceae</taxon>
        <taxon>Polarella</taxon>
    </lineage>
</organism>
<dbReference type="Proteomes" id="UP000654075">
    <property type="component" value="Unassembled WGS sequence"/>
</dbReference>
<reference evidence="2" key="1">
    <citation type="submission" date="2021-02" db="EMBL/GenBank/DDBJ databases">
        <authorList>
            <person name="Dougan E. K."/>
            <person name="Rhodes N."/>
            <person name="Thang M."/>
            <person name="Chan C."/>
        </authorList>
    </citation>
    <scope>NUCLEOTIDE SEQUENCE</scope>
</reference>
<evidence type="ECO:0000313" key="1">
    <source>
        <dbReference type="EMBL" id="CAE8630831.1"/>
    </source>
</evidence>
<keyword evidence="4" id="KW-1185">Reference proteome</keyword>
<dbReference type="EMBL" id="CAJNNV010029965">
    <property type="protein sequence ID" value="CAE8630831.1"/>
    <property type="molecule type" value="Genomic_DNA"/>
</dbReference>
<evidence type="ECO:0000313" key="2">
    <source>
        <dbReference type="EMBL" id="CAE8672755.1"/>
    </source>
</evidence>
<dbReference type="Proteomes" id="UP000626109">
    <property type="component" value="Unassembled WGS sequence"/>
</dbReference>
<dbReference type="AlphaFoldDB" id="A0A813JB79"/>
<evidence type="ECO:0000313" key="3">
    <source>
        <dbReference type="Proteomes" id="UP000626109"/>
    </source>
</evidence>
<sequence length="160" mass="17381">MAEPHESACNVLPFSTQMQSVTVLRDVRVDSHELVPKSAHHSKSQGGVALLGAMGWDEDNNKAVLKARPHASADAPGLMPGLTFPRSGLSRTSHSIFILEQQQPRKPATSLLMKISNNSCICNSCRFSDGAGTSFLNGKAYFSWQPSKPASCRVASTWRR</sequence>
<gene>
    <name evidence="1" type="ORF">PGLA1383_LOCUS47035</name>
    <name evidence="2" type="ORF">PGLA2088_LOCUS18213</name>
</gene>
<accession>A0A813JB79</accession>
<proteinExistence type="predicted"/>
<dbReference type="EMBL" id="CAJNNW010024488">
    <property type="protein sequence ID" value="CAE8672755.1"/>
    <property type="molecule type" value="Genomic_DNA"/>
</dbReference>
<evidence type="ECO:0000313" key="4">
    <source>
        <dbReference type="Proteomes" id="UP000654075"/>
    </source>
</evidence>